<dbReference type="InterPro" id="IPR043502">
    <property type="entry name" value="DNA/RNA_pol_sf"/>
</dbReference>
<accession>A0AA38CQ66</accession>
<feature type="non-terminal residue" evidence="2">
    <location>
        <position position="87"/>
    </location>
</feature>
<evidence type="ECO:0000313" key="2">
    <source>
        <dbReference type="EMBL" id="KAH9303767.1"/>
    </source>
</evidence>
<dbReference type="FunFam" id="3.30.70.270:FF:000020">
    <property type="entry name" value="Transposon Tf2-6 polyprotein-like Protein"/>
    <property type="match status" value="1"/>
</dbReference>
<dbReference type="InterPro" id="IPR043128">
    <property type="entry name" value="Rev_trsase/Diguanyl_cyclase"/>
</dbReference>
<proteinExistence type="predicted"/>
<organism evidence="2 3">
    <name type="scientific">Taxus chinensis</name>
    <name type="common">Chinese yew</name>
    <name type="synonym">Taxus wallichiana var. chinensis</name>
    <dbReference type="NCBI Taxonomy" id="29808"/>
    <lineage>
        <taxon>Eukaryota</taxon>
        <taxon>Viridiplantae</taxon>
        <taxon>Streptophyta</taxon>
        <taxon>Embryophyta</taxon>
        <taxon>Tracheophyta</taxon>
        <taxon>Spermatophyta</taxon>
        <taxon>Pinopsida</taxon>
        <taxon>Pinidae</taxon>
        <taxon>Conifers II</taxon>
        <taxon>Cupressales</taxon>
        <taxon>Taxaceae</taxon>
        <taxon>Taxus</taxon>
    </lineage>
</organism>
<dbReference type="OMA" id="KETMCTT"/>
<comment type="caution">
    <text evidence="2">The sequence shown here is derived from an EMBL/GenBank/DDBJ whole genome shotgun (WGS) entry which is preliminary data.</text>
</comment>
<protein>
    <recommendedName>
        <fullName evidence="1">Reverse transcriptase/retrotransposon-derived protein RNase H-like domain-containing protein</fullName>
    </recommendedName>
</protein>
<dbReference type="AlphaFoldDB" id="A0AA38CQ66"/>
<dbReference type="InterPro" id="IPR041577">
    <property type="entry name" value="RT_RNaseH_2"/>
</dbReference>
<reference evidence="2 3" key="1">
    <citation type="journal article" date="2021" name="Nat. Plants">
        <title>The Taxus genome provides insights into paclitaxel biosynthesis.</title>
        <authorList>
            <person name="Xiong X."/>
            <person name="Gou J."/>
            <person name="Liao Q."/>
            <person name="Li Y."/>
            <person name="Zhou Q."/>
            <person name="Bi G."/>
            <person name="Li C."/>
            <person name="Du R."/>
            <person name="Wang X."/>
            <person name="Sun T."/>
            <person name="Guo L."/>
            <person name="Liang H."/>
            <person name="Lu P."/>
            <person name="Wu Y."/>
            <person name="Zhang Z."/>
            <person name="Ro D.K."/>
            <person name="Shang Y."/>
            <person name="Huang S."/>
            <person name="Yan J."/>
        </authorList>
    </citation>
    <scope>NUCLEOTIDE SEQUENCE [LARGE SCALE GENOMIC DNA]</scope>
    <source>
        <strain evidence="2">Ta-2019</strain>
    </source>
</reference>
<dbReference type="InterPro" id="IPR051320">
    <property type="entry name" value="Viral_Replic_Matur_Polypro"/>
</dbReference>
<feature type="domain" description="Reverse transcriptase/retrotransposon-derived protein RNase H-like" evidence="1">
    <location>
        <begin position="27"/>
        <end position="86"/>
    </location>
</feature>
<evidence type="ECO:0000313" key="3">
    <source>
        <dbReference type="Proteomes" id="UP000824469"/>
    </source>
</evidence>
<feature type="non-terminal residue" evidence="2">
    <location>
        <position position="1"/>
    </location>
</feature>
<sequence length="87" mass="10048">YYRRFIRHYESIATPLTALLKNDSFHWSEDATKAFEKLKETMCTTPVLATPDFFKTFIVECDALGVGMGAVLMQEGHPIAFLRRQFK</sequence>
<dbReference type="Proteomes" id="UP000824469">
    <property type="component" value="Unassembled WGS sequence"/>
</dbReference>
<name>A0AA38CQ66_TAXCH</name>
<gene>
    <name evidence="2" type="ORF">KI387_008171</name>
</gene>
<keyword evidence="3" id="KW-1185">Reference proteome</keyword>
<dbReference type="Pfam" id="PF17919">
    <property type="entry name" value="RT_RNaseH_2"/>
    <property type="match status" value="1"/>
</dbReference>
<dbReference type="Gene3D" id="3.30.70.270">
    <property type="match status" value="1"/>
</dbReference>
<dbReference type="SUPFAM" id="SSF56672">
    <property type="entry name" value="DNA/RNA polymerases"/>
    <property type="match status" value="1"/>
</dbReference>
<evidence type="ECO:0000259" key="1">
    <source>
        <dbReference type="Pfam" id="PF17919"/>
    </source>
</evidence>
<dbReference type="PANTHER" id="PTHR33064:SF40">
    <property type="entry name" value="REVERSE TRANSCRIPTASE_RETROTRANSPOSON-DERIVED PROTEIN RNASE H-LIKE DOMAIN-CONTAINING PROTEIN"/>
    <property type="match status" value="1"/>
</dbReference>
<dbReference type="EMBL" id="JAHRHJ020000008">
    <property type="protein sequence ID" value="KAH9303767.1"/>
    <property type="molecule type" value="Genomic_DNA"/>
</dbReference>
<dbReference type="PANTHER" id="PTHR33064">
    <property type="entry name" value="POL PROTEIN"/>
    <property type="match status" value="1"/>
</dbReference>